<evidence type="ECO:0008006" key="3">
    <source>
        <dbReference type="Google" id="ProtNLM"/>
    </source>
</evidence>
<name>A0A6B2H0U5_9BACT</name>
<dbReference type="RefSeq" id="WP_162346002.1">
    <property type="nucleotide sequence ID" value="NZ_JAAEAA010000009.1"/>
</dbReference>
<reference evidence="1 2" key="1">
    <citation type="submission" date="2020-01" db="EMBL/GenBank/DDBJ databases">
        <authorList>
            <person name="Kim M.K."/>
        </authorList>
    </citation>
    <scope>NUCLEOTIDE SEQUENCE [LARGE SCALE GENOMIC DNA]</scope>
    <source>
        <strain evidence="1 2">BT213</strain>
    </source>
</reference>
<dbReference type="EMBL" id="JAAEAA010000009">
    <property type="protein sequence ID" value="NDK55941.1"/>
    <property type="molecule type" value="Genomic_DNA"/>
</dbReference>
<proteinExistence type="predicted"/>
<dbReference type="SUPFAM" id="SSF74653">
    <property type="entry name" value="TolA/TonB C-terminal domain"/>
    <property type="match status" value="1"/>
</dbReference>
<accession>A0A6B2H0U5</accession>
<comment type="caution">
    <text evidence="1">The sequence shown here is derived from an EMBL/GenBank/DDBJ whole genome shotgun (WGS) entry which is preliminary data.</text>
</comment>
<dbReference type="Proteomes" id="UP000478546">
    <property type="component" value="Unassembled WGS sequence"/>
</dbReference>
<sequence length="180" mass="19885">MKVFNNILLAGAILCCTACISTKRDVIAKEQPGEPGKTEPLVAVKIYSPDEPNAPIPDEAPSIPLPSVAQQRAEAMTDTTIFTRLETEPTFNYKGKNATTYISEEIARIKEAYTITQKGIVNLKLVVERDGSLTNPVVLQTNSEILTKSSLAILSHMPYWRAGSLNGFPRRAYVTLEFNW</sequence>
<evidence type="ECO:0000313" key="2">
    <source>
        <dbReference type="Proteomes" id="UP000478546"/>
    </source>
</evidence>
<dbReference type="AlphaFoldDB" id="A0A6B2H0U5"/>
<dbReference type="Gene3D" id="3.30.1150.10">
    <property type="match status" value="1"/>
</dbReference>
<keyword evidence="2" id="KW-1185">Reference proteome</keyword>
<organism evidence="1 2">
    <name type="scientific">Pontibacter fetidus</name>
    <dbReference type="NCBI Taxonomy" id="2700082"/>
    <lineage>
        <taxon>Bacteria</taxon>
        <taxon>Pseudomonadati</taxon>
        <taxon>Bacteroidota</taxon>
        <taxon>Cytophagia</taxon>
        <taxon>Cytophagales</taxon>
        <taxon>Hymenobacteraceae</taxon>
        <taxon>Pontibacter</taxon>
    </lineage>
</organism>
<gene>
    <name evidence="1" type="ORF">GWO68_08430</name>
</gene>
<evidence type="ECO:0000313" key="1">
    <source>
        <dbReference type="EMBL" id="NDK55941.1"/>
    </source>
</evidence>
<protein>
    <recommendedName>
        <fullName evidence="3">TonB C-terminal domain-containing protein</fullName>
    </recommendedName>
</protein>